<evidence type="ECO:0000313" key="1">
    <source>
        <dbReference type="EMBL" id="RPB06515.1"/>
    </source>
</evidence>
<dbReference type="Gene3D" id="1.25.40.20">
    <property type="entry name" value="Ankyrin repeat-containing domain"/>
    <property type="match status" value="1"/>
</dbReference>
<protein>
    <submittedName>
        <fullName evidence="1">Uncharacterized protein</fullName>
    </submittedName>
</protein>
<accession>A0A3N4KL49</accession>
<dbReference type="AlphaFoldDB" id="A0A3N4KL49"/>
<dbReference type="EMBL" id="ML119303">
    <property type="protein sequence ID" value="RPB06515.1"/>
    <property type="molecule type" value="Genomic_DNA"/>
</dbReference>
<keyword evidence="2" id="KW-1185">Reference proteome</keyword>
<name>A0A3N4KL49_9PEZI</name>
<sequence>MEVAASIVGLLTAASKVYTTLSAFLSSCRDAPIIAQTTSDEIRDFHYALLKLRDCVWQGKNITPLGRATTDTSQLILTLVSSMTTLAQVEKTLDPLLAQPKMDYIRRIRWSLADNDLVKLLTRIQSHKLTLNLLLTIWLSESAAQAEASNDLLNDTLKYLLDPRYRRPLQPFDPSIYDSSIDNVLHSDPSGDISHTLIPVNQGASTTAGGETASMMTVKKPFSVMSGKSLTSKLRNTKPYAGLKAFDSSAQSVLTSQRATPWSEFTIGSNASVFSLPFSKLDLDTKRISEVKEIHRISLPINGMTFYNDWRYPQRNISLELQPRTGDLCILLSIFGLKPKTLGGGANESRDLQASSHYNNKSPLIARELSKELSRHLSGFGTYSTFLKKKLNLAISDNDSHLVELLLSWSAQKRFGVWIGDQLVEAFASAIRTENRHIIELFLEWGHIEVQQKEPEYGIVELALESRRNEIIQLFLIYGLDMEKSYRNPPCTPLQAAVMGRYTDSRSFGHP</sequence>
<dbReference type="OrthoDB" id="19923at2759"/>
<proteinExistence type="predicted"/>
<dbReference type="Proteomes" id="UP000277580">
    <property type="component" value="Unassembled WGS sequence"/>
</dbReference>
<evidence type="ECO:0000313" key="2">
    <source>
        <dbReference type="Proteomes" id="UP000277580"/>
    </source>
</evidence>
<dbReference type="InterPro" id="IPR036770">
    <property type="entry name" value="Ankyrin_rpt-contain_sf"/>
</dbReference>
<organism evidence="1 2">
    <name type="scientific">Morchella conica CCBAS932</name>
    <dbReference type="NCBI Taxonomy" id="1392247"/>
    <lineage>
        <taxon>Eukaryota</taxon>
        <taxon>Fungi</taxon>
        <taxon>Dikarya</taxon>
        <taxon>Ascomycota</taxon>
        <taxon>Pezizomycotina</taxon>
        <taxon>Pezizomycetes</taxon>
        <taxon>Pezizales</taxon>
        <taxon>Morchellaceae</taxon>
        <taxon>Morchella</taxon>
    </lineage>
</organism>
<dbReference type="InParanoid" id="A0A3N4KL49"/>
<gene>
    <name evidence="1" type="ORF">P167DRAFT_580420</name>
</gene>
<reference evidence="1 2" key="1">
    <citation type="journal article" date="2018" name="Nat. Ecol. Evol.">
        <title>Pezizomycetes genomes reveal the molecular basis of ectomycorrhizal truffle lifestyle.</title>
        <authorList>
            <person name="Murat C."/>
            <person name="Payen T."/>
            <person name="Noel B."/>
            <person name="Kuo A."/>
            <person name="Morin E."/>
            <person name="Chen J."/>
            <person name="Kohler A."/>
            <person name="Krizsan K."/>
            <person name="Balestrini R."/>
            <person name="Da Silva C."/>
            <person name="Montanini B."/>
            <person name="Hainaut M."/>
            <person name="Levati E."/>
            <person name="Barry K.W."/>
            <person name="Belfiori B."/>
            <person name="Cichocki N."/>
            <person name="Clum A."/>
            <person name="Dockter R.B."/>
            <person name="Fauchery L."/>
            <person name="Guy J."/>
            <person name="Iotti M."/>
            <person name="Le Tacon F."/>
            <person name="Lindquist E.A."/>
            <person name="Lipzen A."/>
            <person name="Malagnac F."/>
            <person name="Mello A."/>
            <person name="Molinier V."/>
            <person name="Miyauchi S."/>
            <person name="Poulain J."/>
            <person name="Riccioni C."/>
            <person name="Rubini A."/>
            <person name="Sitrit Y."/>
            <person name="Splivallo R."/>
            <person name="Traeger S."/>
            <person name="Wang M."/>
            <person name="Zifcakova L."/>
            <person name="Wipf D."/>
            <person name="Zambonelli A."/>
            <person name="Paolocci F."/>
            <person name="Nowrousian M."/>
            <person name="Ottonello S."/>
            <person name="Baldrian P."/>
            <person name="Spatafora J.W."/>
            <person name="Henrissat B."/>
            <person name="Nagy L.G."/>
            <person name="Aury J.M."/>
            <person name="Wincker P."/>
            <person name="Grigoriev I.V."/>
            <person name="Bonfante P."/>
            <person name="Martin F.M."/>
        </authorList>
    </citation>
    <scope>NUCLEOTIDE SEQUENCE [LARGE SCALE GENOMIC DNA]</scope>
    <source>
        <strain evidence="1 2">CCBAS932</strain>
    </source>
</reference>